<protein>
    <recommendedName>
        <fullName evidence="1">Ice-binding protein C-terminal domain-containing protein</fullName>
    </recommendedName>
</protein>
<dbReference type="EMBL" id="AP019860">
    <property type="protein sequence ID" value="BBM84496.1"/>
    <property type="molecule type" value="Genomic_DNA"/>
</dbReference>
<gene>
    <name evidence="2" type="ORF">UABAM_02857</name>
</gene>
<dbReference type="KEGG" id="uam:UABAM_02857"/>
<evidence type="ECO:0000313" key="2">
    <source>
        <dbReference type="EMBL" id="BBM84496.1"/>
    </source>
</evidence>
<feature type="domain" description="Ice-binding protein C-terminal" evidence="1">
    <location>
        <begin position="194"/>
        <end position="218"/>
    </location>
</feature>
<accession>A0A5S9IN53</accession>
<sequence>MNRSHLIFIKTKLIIVMCLILTTTNIEGQLITIDFIGETMDTGVINGVDVSGQALTNVTFEITDNLTFNAGKINTGSGSGDLIAVSFTLGGTVFSWDPGTFDSGLEVITDGLGRIRIGDGGLNNTIFTGNSLQGTPPINGETIPEFLVEMVNAPIPFTFSLVTRTGVTLNDGLSIGVELNSSGTGTATFGGVPAVPEPSTYIAILFGLALLGFRVRRK</sequence>
<dbReference type="Pfam" id="PF07589">
    <property type="entry name" value="PEP-CTERM"/>
    <property type="match status" value="1"/>
</dbReference>
<dbReference type="Proteomes" id="UP000326354">
    <property type="component" value="Chromosome"/>
</dbReference>
<dbReference type="RefSeq" id="WP_229759400.1">
    <property type="nucleotide sequence ID" value="NZ_AP019860.1"/>
</dbReference>
<evidence type="ECO:0000259" key="1">
    <source>
        <dbReference type="Pfam" id="PF07589"/>
    </source>
</evidence>
<dbReference type="AlphaFoldDB" id="A0A5S9IN53"/>
<dbReference type="InterPro" id="IPR013424">
    <property type="entry name" value="Ice-binding_C"/>
</dbReference>
<proteinExistence type="predicted"/>
<dbReference type="NCBIfam" id="TIGR02595">
    <property type="entry name" value="PEP_CTERM"/>
    <property type="match status" value="1"/>
</dbReference>
<organism evidence="2 3">
    <name type="scientific">Uabimicrobium amorphum</name>
    <dbReference type="NCBI Taxonomy" id="2596890"/>
    <lineage>
        <taxon>Bacteria</taxon>
        <taxon>Pseudomonadati</taxon>
        <taxon>Planctomycetota</taxon>
        <taxon>Candidatus Uabimicrobiia</taxon>
        <taxon>Candidatus Uabimicrobiales</taxon>
        <taxon>Candidatus Uabimicrobiaceae</taxon>
        <taxon>Candidatus Uabimicrobium</taxon>
    </lineage>
</organism>
<name>A0A5S9IN53_UABAM</name>
<keyword evidence="3" id="KW-1185">Reference proteome</keyword>
<evidence type="ECO:0000313" key="3">
    <source>
        <dbReference type="Proteomes" id="UP000326354"/>
    </source>
</evidence>
<reference evidence="2 3" key="1">
    <citation type="submission" date="2019-08" db="EMBL/GenBank/DDBJ databases">
        <title>Complete genome sequence of Candidatus Uab amorphum.</title>
        <authorList>
            <person name="Shiratori T."/>
            <person name="Suzuki S."/>
            <person name="Kakizawa Y."/>
            <person name="Ishida K."/>
        </authorList>
    </citation>
    <scope>NUCLEOTIDE SEQUENCE [LARGE SCALE GENOMIC DNA]</scope>
    <source>
        <strain evidence="2 3">SRT547</strain>
    </source>
</reference>